<dbReference type="CDD" id="cd06259">
    <property type="entry name" value="YdcF-like"/>
    <property type="match status" value="1"/>
</dbReference>
<keyword evidence="1" id="KW-0812">Transmembrane</keyword>
<dbReference type="InterPro" id="IPR014729">
    <property type="entry name" value="Rossmann-like_a/b/a_fold"/>
</dbReference>
<feature type="domain" description="DUF218" evidence="2">
    <location>
        <begin position="112"/>
        <end position="261"/>
    </location>
</feature>
<evidence type="ECO:0000259" key="2">
    <source>
        <dbReference type="Pfam" id="PF02698"/>
    </source>
</evidence>
<dbReference type="InterPro" id="IPR051599">
    <property type="entry name" value="Cell_Envelope_Assoc"/>
</dbReference>
<dbReference type="GO" id="GO:0043164">
    <property type="term" value="P:Gram-negative-bacterium-type cell wall biogenesis"/>
    <property type="evidence" value="ECO:0007669"/>
    <property type="project" value="TreeGrafter"/>
</dbReference>
<dbReference type="GO" id="GO:0005886">
    <property type="term" value="C:plasma membrane"/>
    <property type="evidence" value="ECO:0007669"/>
    <property type="project" value="TreeGrafter"/>
</dbReference>
<name>A0A537JIW0_9BACT</name>
<dbReference type="PANTHER" id="PTHR30336">
    <property type="entry name" value="INNER MEMBRANE PROTEIN, PROBABLE PERMEASE"/>
    <property type="match status" value="1"/>
</dbReference>
<comment type="caution">
    <text evidence="3">The sequence shown here is derived from an EMBL/GenBank/DDBJ whole genome shotgun (WGS) entry which is preliminary data.</text>
</comment>
<evidence type="ECO:0000313" key="3">
    <source>
        <dbReference type="EMBL" id="TMI83420.1"/>
    </source>
</evidence>
<reference evidence="3 4" key="1">
    <citation type="journal article" date="2019" name="Nat. Microbiol.">
        <title>Mediterranean grassland soil C-N compound turnover is dependent on rainfall and depth, and is mediated by genomically divergent microorganisms.</title>
        <authorList>
            <person name="Diamond S."/>
            <person name="Andeer P.F."/>
            <person name="Li Z."/>
            <person name="Crits-Christoph A."/>
            <person name="Burstein D."/>
            <person name="Anantharaman K."/>
            <person name="Lane K.R."/>
            <person name="Thomas B.C."/>
            <person name="Pan C."/>
            <person name="Northen T.R."/>
            <person name="Banfield J.F."/>
        </authorList>
    </citation>
    <scope>NUCLEOTIDE SEQUENCE [LARGE SCALE GENOMIC DNA]</scope>
    <source>
        <strain evidence="3">NP_7</strain>
    </source>
</reference>
<dbReference type="AlphaFoldDB" id="A0A537JIW0"/>
<organism evidence="3 4">
    <name type="scientific">Candidatus Segetimicrobium genomatis</name>
    <dbReference type="NCBI Taxonomy" id="2569760"/>
    <lineage>
        <taxon>Bacteria</taxon>
        <taxon>Bacillati</taxon>
        <taxon>Candidatus Sysuimicrobiota</taxon>
        <taxon>Candidatus Sysuimicrobiia</taxon>
        <taxon>Candidatus Sysuimicrobiales</taxon>
        <taxon>Candidatus Segetimicrobiaceae</taxon>
        <taxon>Candidatus Segetimicrobium</taxon>
    </lineage>
</organism>
<dbReference type="Gene3D" id="3.40.50.620">
    <property type="entry name" value="HUPs"/>
    <property type="match status" value="1"/>
</dbReference>
<proteinExistence type="predicted"/>
<protein>
    <submittedName>
        <fullName evidence="3">YdcF family protein</fullName>
    </submittedName>
</protein>
<evidence type="ECO:0000256" key="1">
    <source>
        <dbReference type="SAM" id="Phobius"/>
    </source>
</evidence>
<dbReference type="EMBL" id="VBAO01000076">
    <property type="protein sequence ID" value="TMI83420.1"/>
    <property type="molecule type" value="Genomic_DNA"/>
</dbReference>
<dbReference type="GO" id="GO:0000270">
    <property type="term" value="P:peptidoglycan metabolic process"/>
    <property type="evidence" value="ECO:0007669"/>
    <property type="project" value="TreeGrafter"/>
</dbReference>
<dbReference type="Proteomes" id="UP000320048">
    <property type="component" value="Unassembled WGS sequence"/>
</dbReference>
<evidence type="ECO:0000313" key="4">
    <source>
        <dbReference type="Proteomes" id="UP000320048"/>
    </source>
</evidence>
<dbReference type="PANTHER" id="PTHR30336:SF4">
    <property type="entry name" value="ENVELOPE BIOGENESIS FACTOR ELYC"/>
    <property type="match status" value="1"/>
</dbReference>
<keyword evidence="1" id="KW-1133">Transmembrane helix</keyword>
<dbReference type="Pfam" id="PF02698">
    <property type="entry name" value="DUF218"/>
    <property type="match status" value="1"/>
</dbReference>
<keyword evidence="1" id="KW-0472">Membrane</keyword>
<sequence length="273" mass="29207">MDRPEGPPLPMTCGPADPSVVPRLAHDDFRPVTFGMAMPSHRCVRGVPMRNSATPMDSPLVCSLRTARRTLARMPPLLGLGIIVLFVVSAFTPMANVLAESVAVRPEVAPADAIVVLAAGGASSSGALSDNSLRRAIYGIDLYLKGLAPLLVFSGNDPDASRAESRIRAHMAQEFGVSPQGVLTSSGANTTREEAAHVKGLLWPRGVRNILLVTDADHMIRAAPVFTHAGFRVFAVPVNEPEWDLGPGDRLDLLRGTLREIVALLYYKIAGYL</sequence>
<dbReference type="InterPro" id="IPR003848">
    <property type="entry name" value="DUF218"/>
</dbReference>
<gene>
    <name evidence="3" type="ORF">E6H04_02960</name>
</gene>
<accession>A0A537JIW0</accession>
<feature type="transmembrane region" description="Helical" evidence="1">
    <location>
        <begin position="77"/>
        <end position="99"/>
    </location>
</feature>